<dbReference type="InterPro" id="IPR023631">
    <property type="entry name" value="Amidase_dom"/>
</dbReference>
<proteinExistence type="predicted"/>
<evidence type="ECO:0000313" key="3">
    <source>
        <dbReference type="Proteomes" id="UP000053095"/>
    </source>
</evidence>
<dbReference type="Gene3D" id="3.90.1300.10">
    <property type="entry name" value="Amidase signature (AS) domain"/>
    <property type="match status" value="1"/>
</dbReference>
<dbReference type="InterPro" id="IPR000120">
    <property type="entry name" value="Amidase"/>
</dbReference>
<organism evidence="2 3">
    <name type="scientific">Talaromyces pinophilus</name>
    <name type="common">Penicillium pinophilum</name>
    <dbReference type="NCBI Taxonomy" id="128442"/>
    <lineage>
        <taxon>Eukaryota</taxon>
        <taxon>Fungi</taxon>
        <taxon>Dikarya</taxon>
        <taxon>Ascomycota</taxon>
        <taxon>Pezizomycotina</taxon>
        <taxon>Eurotiomycetes</taxon>
        <taxon>Eurotiomycetidae</taxon>
        <taxon>Eurotiales</taxon>
        <taxon>Trichocomaceae</taxon>
        <taxon>Talaromyces</taxon>
        <taxon>Talaromyces sect. Talaromyces</taxon>
    </lineage>
</organism>
<evidence type="ECO:0000313" key="2">
    <source>
        <dbReference type="EMBL" id="GAM41470.1"/>
    </source>
</evidence>
<dbReference type="Pfam" id="PF01425">
    <property type="entry name" value="Amidase"/>
    <property type="match status" value="1"/>
</dbReference>
<evidence type="ECO:0000259" key="1">
    <source>
        <dbReference type="Pfam" id="PF01425"/>
    </source>
</evidence>
<feature type="domain" description="Amidase" evidence="1">
    <location>
        <begin position="101"/>
        <end position="563"/>
    </location>
</feature>
<accession>A0A6V8HIM6</accession>
<dbReference type="AlphaFoldDB" id="A0A6V8HIM6"/>
<sequence>MSLAFLSENSENNSPITLNVLRNLANKCGFQLSSDEEPAFLLAVQSALAIAREVDDLQDYIDPRLNPTPTEGGLRSYRKPDVDRNNSLNAWCHQFELKAVNPDSRLLEGHRIALKDTIAIAGIPQTLGTFPQFISTTGNYPQSNIDASVVSRLLLSGATIIGTTTCENFSLSPMSYSAASGPVHNPWGRNFNSGGSSSGAAALVALGLAREAGVPGLQNAGLDVKIAIGGDQAGSIRVPAAYCGIYGLKPTHGLVPYTGIAGLLPMIDHVGPLARTVEDIALCLSAIAGYDGLDVRMGPESPLRQDVRQYHEELAYFVDSMPKDGKVIDFSGSGRPLRVALIVESFIVQGTTDTVARKVRDAAVKQFTALGCHVSDISIPLHSKGALIWTAATRNQMASHAFGGRAGDFLGHGLPHIGHRWPPDQEMCDLLTKHNPAVINTILGEKLLTDPKYLPISAQNKAHRHVLQLREAYDTAFTSGDFDVLITPTAPTVAPPHPDMVRGSALEKLKLAAGSTNNTSPFNVTGHPALSVPCGWGTASDGVTKLPIGMQIIGKRFDDLTVLKAAKMFELGGGGLGPWPGKE</sequence>
<dbReference type="InterPro" id="IPR036928">
    <property type="entry name" value="AS_sf"/>
</dbReference>
<gene>
    <name evidence="2" type="ORF">TCE0_042f14613</name>
</gene>
<dbReference type="PANTHER" id="PTHR11895:SF171">
    <property type="entry name" value="AMIDASE DOMAIN-CONTAINING PROTEIN"/>
    <property type="match status" value="1"/>
</dbReference>
<protein>
    <recommendedName>
        <fullName evidence="1">Amidase domain-containing protein</fullName>
    </recommendedName>
</protein>
<dbReference type="Proteomes" id="UP000053095">
    <property type="component" value="Unassembled WGS sequence"/>
</dbReference>
<dbReference type="PANTHER" id="PTHR11895">
    <property type="entry name" value="TRANSAMIDASE"/>
    <property type="match status" value="1"/>
</dbReference>
<keyword evidence="3" id="KW-1185">Reference proteome</keyword>
<name>A0A6V8HIM6_TALPI</name>
<dbReference type="SUPFAM" id="SSF75304">
    <property type="entry name" value="Amidase signature (AS) enzymes"/>
    <property type="match status" value="1"/>
</dbReference>
<reference evidence="3" key="1">
    <citation type="journal article" date="2015" name="Genome Announc.">
        <title>Draft genome sequence of Talaromyces cellulolyticus strain Y-94, a source of lignocellulosic biomass-degrading enzymes.</title>
        <authorList>
            <person name="Fujii T."/>
            <person name="Koike H."/>
            <person name="Sawayama S."/>
            <person name="Yano S."/>
            <person name="Inoue H."/>
        </authorList>
    </citation>
    <scope>NUCLEOTIDE SEQUENCE [LARGE SCALE GENOMIC DNA]</scope>
    <source>
        <strain evidence="3">Y-94</strain>
    </source>
</reference>
<dbReference type="GO" id="GO:0003824">
    <property type="term" value="F:catalytic activity"/>
    <property type="evidence" value="ECO:0007669"/>
    <property type="project" value="InterPro"/>
</dbReference>
<dbReference type="EMBL" id="DF933838">
    <property type="protein sequence ID" value="GAM41470.1"/>
    <property type="molecule type" value="Genomic_DNA"/>
</dbReference>
<comment type="caution">
    <text evidence="2">The sequence shown here is derived from an EMBL/GenBank/DDBJ whole genome shotgun (WGS) entry which is preliminary data.</text>
</comment>